<evidence type="ECO:0000313" key="2">
    <source>
        <dbReference type="Proteomes" id="UP000595320"/>
    </source>
</evidence>
<dbReference type="GeneID" id="66213062"/>
<dbReference type="Proteomes" id="UP000595320">
    <property type="component" value="Chromosome"/>
</dbReference>
<dbReference type="AlphaFoldDB" id="A0A7T9UG39"/>
<sequence>MLGKAANEPVSCTPMSIPVWAKNVYPNNYGLLTFDIEAPNLGISIRNAGIGLTGIANKEMGEIFQLFLARFIQTYPEILIHGFSTGVTSFHFDSYFYTPQNYTFEGLDGSYQSNPITITFKKAGVSMESDLYPFLGGSNWGDSVSAHSCGLKTIDTNLGI</sequence>
<evidence type="ECO:0000313" key="1">
    <source>
        <dbReference type="EMBL" id="QQT85214.1"/>
    </source>
</evidence>
<proteinExistence type="predicted"/>
<accession>A0A7T9UG39</accession>
<name>A0A7T9UG39_9GAMM</name>
<protein>
    <submittedName>
        <fullName evidence="1">Uncharacterized protein</fullName>
    </submittedName>
</protein>
<organism evidence="1 2">
    <name type="scientific">Acinetobacter ursingii</name>
    <dbReference type="NCBI Taxonomy" id="108980"/>
    <lineage>
        <taxon>Bacteria</taxon>
        <taxon>Pseudomonadati</taxon>
        <taxon>Pseudomonadota</taxon>
        <taxon>Gammaproteobacteria</taxon>
        <taxon>Moraxellales</taxon>
        <taxon>Moraxellaceae</taxon>
        <taxon>Acinetobacter</taxon>
    </lineage>
</organism>
<dbReference type="RefSeq" id="WP_004998763.1">
    <property type="nucleotide sequence ID" value="NZ_BKWV01000011.1"/>
</dbReference>
<reference evidence="1 2" key="1">
    <citation type="submission" date="2021-01" db="EMBL/GenBank/DDBJ databases">
        <title>FDA dAtabase for Regulatory Grade micrObial Sequences (FDA-ARGOS): Supporting development and validation of Infectious Disease Dx tests.</title>
        <authorList>
            <person name="Sproer C."/>
            <person name="Gronow S."/>
            <person name="Severitt S."/>
            <person name="Schroder I."/>
            <person name="Tallon L."/>
            <person name="Sadzewicz L."/>
            <person name="Zhao X."/>
            <person name="Boylan J."/>
            <person name="Ott S."/>
            <person name="Bowen H."/>
            <person name="Vavikolanu K."/>
            <person name="Mehta A."/>
            <person name="Aluvathingal J."/>
            <person name="Nadendla S."/>
            <person name="Lowell S."/>
            <person name="Myers T."/>
            <person name="Yan Y."/>
            <person name="Sichtig H."/>
        </authorList>
    </citation>
    <scope>NUCLEOTIDE SEQUENCE [LARGE SCALE GENOMIC DNA]</scope>
    <source>
        <strain evidence="1 2">FDAARGOS_1096</strain>
    </source>
</reference>
<gene>
    <name evidence="1" type="ORF">I6I53_09715</name>
</gene>
<dbReference type="EMBL" id="CP068176">
    <property type="protein sequence ID" value="QQT85214.1"/>
    <property type="molecule type" value="Genomic_DNA"/>
</dbReference>